<dbReference type="InterPro" id="IPR015943">
    <property type="entry name" value="WD40/YVTN_repeat-like_dom_sf"/>
</dbReference>
<dbReference type="AlphaFoldDB" id="A0A518JX73"/>
<feature type="transmembrane region" description="Helical" evidence="1">
    <location>
        <begin position="247"/>
        <end position="275"/>
    </location>
</feature>
<feature type="transmembrane region" description="Helical" evidence="1">
    <location>
        <begin position="20"/>
        <end position="40"/>
    </location>
</feature>
<keyword evidence="1" id="KW-0812">Transmembrane</keyword>
<dbReference type="GO" id="GO:0140359">
    <property type="term" value="F:ABC-type transporter activity"/>
    <property type="evidence" value="ECO:0007669"/>
    <property type="project" value="InterPro"/>
</dbReference>
<keyword evidence="1" id="KW-0472">Membrane</keyword>
<feature type="transmembrane region" description="Helical" evidence="1">
    <location>
        <begin position="287"/>
        <end position="304"/>
    </location>
</feature>
<organism evidence="2 3">
    <name type="scientific">Rosistilla carotiformis</name>
    <dbReference type="NCBI Taxonomy" id="2528017"/>
    <lineage>
        <taxon>Bacteria</taxon>
        <taxon>Pseudomonadati</taxon>
        <taxon>Planctomycetota</taxon>
        <taxon>Planctomycetia</taxon>
        <taxon>Pirellulales</taxon>
        <taxon>Pirellulaceae</taxon>
        <taxon>Rosistilla</taxon>
    </lineage>
</organism>
<protein>
    <submittedName>
        <fullName evidence="2">ABC-2 family transporter protein</fullName>
    </submittedName>
</protein>
<dbReference type="PANTHER" id="PTHR43471:SF12">
    <property type="entry name" value="HYPOTHETICAL MEMBRANE PROTEIN, CONSERVED"/>
    <property type="match status" value="1"/>
</dbReference>
<keyword evidence="3" id="KW-1185">Reference proteome</keyword>
<dbReference type="KEGG" id="rcf:Poly24_38610"/>
<accession>A0A518JX73</accession>
<feature type="transmembrane region" description="Helical" evidence="1">
    <location>
        <begin position="740"/>
        <end position="759"/>
    </location>
</feature>
<evidence type="ECO:0000256" key="1">
    <source>
        <dbReference type="SAM" id="Phobius"/>
    </source>
</evidence>
<dbReference type="RefSeq" id="WP_197452009.1">
    <property type="nucleotide sequence ID" value="NZ_CP036348.1"/>
</dbReference>
<dbReference type="PANTHER" id="PTHR43471">
    <property type="entry name" value="ABC TRANSPORTER PERMEASE"/>
    <property type="match status" value="1"/>
</dbReference>
<dbReference type="Pfam" id="PF12679">
    <property type="entry name" value="ABC2_membrane_2"/>
    <property type="match status" value="1"/>
</dbReference>
<feature type="transmembrane region" description="Helical" evidence="1">
    <location>
        <begin position="201"/>
        <end position="227"/>
    </location>
</feature>
<dbReference type="SUPFAM" id="SSF50998">
    <property type="entry name" value="Quinoprotein alcohol dehydrogenase-like"/>
    <property type="match status" value="1"/>
</dbReference>
<gene>
    <name evidence="2" type="ORF">Poly24_38610</name>
</gene>
<sequence>MKPYLAVIADAFREALASRVLWLVLLGVLLFLAVLAPLGLRDEVTTQFKRFDVTSSQRLKSLLESSARSPRETATSHVVAAMNPDLQSRLRDSGKANVKRLRTHEILDELNLLLDSQDWYDAQLWEATTRLSELRELDSADADSLGAEQLRRRNRLRLEAALPGVFHPRSGDSVRLRYAIFDFPDAFVLTQTQFVEILNKIALPLIVNLLLGVLGVFIAILVTGSIIPEMFQSGSLQLLLSKPIGRSLLFLSKFLGGCSFVFVNITLMIVGLWLIVGFRLQIWNHNLLLCIPLFVFLFIVYYSVSAVAGLIWRNAIVSIAVTVIFWMACFLVGVTHEIFDQFVAQPATITQIARLDGELFATTHKGEVLRYAAAESQWQTILEAEFGSGTRALGPLAIPSSKQVLVAQIRGGRFNPFSGSNDALQLMVEQEDWKPIDGFNLPPGTREMFVRADGSLIVYGTRGISRADTTLEPEPTESPTGGMFAGLLAMLKSDTAGFTVISPSDLNLDTPMSVGGVPQSTSIVVYTRGRLIRLIAGADQKLTIDQETDLQGAANQRAAVAATANHVVLAREESGVEIYDLQTLEKILDVPLDVVGKPTALQVPDDGGDRVAILFADQTAKLFDTSTGQPLDVQVPHQGTLNSLLWLDSSTLLLAFDLDHVLSLDLSNGAVVADWQPARGFWRIVQDWFVRPLHTVFPKPGELGETVEGIVIGEREVASGPPSEVDLAYDRRILKIWQPLVNCGIFTIVMLGCGCLYVSRQDF</sequence>
<dbReference type="GO" id="GO:0005886">
    <property type="term" value="C:plasma membrane"/>
    <property type="evidence" value="ECO:0007669"/>
    <property type="project" value="UniProtKB-SubCell"/>
</dbReference>
<dbReference type="Proteomes" id="UP000315082">
    <property type="component" value="Chromosome"/>
</dbReference>
<name>A0A518JX73_9BACT</name>
<evidence type="ECO:0000313" key="3">
    <source>
        <dbReference type="Proteomes" id="UP000315082"/>
    </source>
</evidence>
<reference evidence="2 3" key="1">
    <citation type="submission" date="2019-02" db="EMBL/GenBank/DDBJ databases">
        <title>Deep-cultivation of Planctomycetes and their phenomic and genomic characterization uncovers novel biology.</title>
        <authorList>
            <person name="Wiegand S."/>
            <person name="Jogler M."/>
            <person name="Boedeker C."/>
            <person name="Pinto D."/>
            <person name="Vollmers J."/>
            <person name="Rivas-Marin E."/>
            <person name="Kohn T."/>
            <person name="Peeters S.H."/>
            <person name="Heuer A."/>
            <person name="Rast P."/>
            <person name="Oberbeckmann S."/>
            <person name="Bunk B."/>
            <person name="Jeske O."/>
            <person name="Meyerdierks A."/>
            <person name="Storesund J.E."/>
            <person name="Kallscheuer N."/>
            <person name="Luecker S."/>
            <person name="Lage O.M."/>
            <person name="Pohl T."/>
            <person name="Merkel B.J."/>
            <person name="Hornburger P."/>
            <person name="Mueller R.-W."/>
            <person name="Bruemmer F."/>
            <person name="Labrenz M."/>
            <person name="Spormann A.M."/>
            <person name="Op den Camp H."/>
            <person name="Overmann J."/>
            <person name="Amann R."/>
            <person name="Jetten M.S.M."/>
            <person name="Mascher T."/>
            <person name="Medema M.H."/>
            <person name="Devos D.P."/>
            <person name="Kaster A.-K."/>
            <person name="Ovreas L."/>
            <person name="Rohde M."/>
            <person name="Galperin M.Y."/>
            <person name="Jogler C."/>
        </authorList>
    </citation>
    <scope>NUCLEOTIDE SEQUENCE [LARGE SCALE GENOMIC DNA]</scope>
    <source>
        <strain evidence="2 3">Poly24</strain>
    </source>
</reference>
<dbReference type="Gene3D" id="2.130.10.10">
    <property type="entry name" value="YVTN repeat-like/Quinoprotein amine dehydrogenase"/>
    <property type="match status" value="1"/>
</dbReference>
<dbReference type="EMBL" id="CP036348">
    <property type="protein sequence ID" value="QDV70142.1"/>
    <property type="molecule type" value="Genomic_DNA"/>
</dbReference>
<proteinExistence type="predicted"/>
<evidence type="ECO:0000313" key="2">
    <source>
        <dbReference type="EMBL" id="QDV70142.1"/>
    </source>
</evidence>
<keyword evidence="1" id="KW-1133">Transmembrane helix</keyword>
<dbReference type="InterPro" id="IPR011047">
    <property type="entry name" value="Quinoprotein_ADH-like_sf"/>
</dbReference>
<feature type="transmembrane region" description="Helical" evidence="1">
    <location>
        <begin position="310"/>
        <end position="334"/>
    </location>
</feature>